<keyword evidence="3" id="KW-1185">Reference proteome</keyword>
<dbReference type="Proteomes" id="UP000499080">
    <property type="component" value="Unassembled WGS sequence"/>
</dbReference>
<organism evidence="2 3">
    <name type="scientific">Araneus ventricosus</name>
    <name type="common">Orbweaver spider</name>
    <name type="synonym">Epeira ventricosa</name>
    <dbReference type="NCBI Taxonomy" id="182803"/>
    <lineage>
        <taxon>Eukaryota</taxon>
        <taxon>Metazoa</taxon>
        <taxon>Ecdysozoa</taxon>
        <taxon>Arthropoda</taxon>
        <taxon>Chelicerata</taxon>
        <taxon>Arachnida</taxon>
        <taxon>Araneae</taxon>
        <taxon>Araneomorphae</taxon>
        <taxon>Entelegynae</taxon>
        <taxon>Araneoidea</taxon>
        <taxon>Araneidae</taxon>
        <taxon>Araneus</taxon>
    </lineage>
</organism>
<dbReference type="PANTHER" id="PTHR10492:SF57">
    <property type="entry name" value="ATP-DEPENDENT DNA HELICASE"/>
    <property type="match status" value="1"/>
</dbReference>
<gene>
    <name evidence="2" type="ORF">AVEN_115960_1</name>
</gene>
<accession>A0A4Y2KZ74</accession>
<protein>
    <recommendedName>
        <fullName evidence="1">Helitron helicase-like domain-containing protein</fullName>
    </recommendedName>
</protein>
<proteinExistence type="predicted"/>
<dbReference type="InterPro" id="IPR025476">
    <property type="entry name" value="Helitron_helicase-like"/>
</dbReference>
<dbReference type="EMBL" id="BGPR01005103">
    <property type="protein sequence ID" value="GBN06833.1"/>
    <property type="molecule type" value="Genomic_DNA"/>
</dbReference>
<evidence type="ECO:0000313" key="3">
    <source>
        <dbReference type="Proteomes" id="UP000499080"/>
    </source>
</evidence>
<evidence type="ECO:0000259" key="1">
    <source>
        <dbReference type="Pfam" id="PF14214"/>
    </source>
</evidence>
<name>A0A4Y2KZ74_ARAVE</name>
<sequence>MSIVRDFGNPDLFLTFLCNSKWNEIKKNLFPGQKTHDRSDLIARVFDIKKKTLLQDLKKNCILGRIVADIHVIEFQKRGLPHMHLLLILADEDKIRDPESIDRIVSAELPDETLDSRLHEIDKVRMIHVPCGVLNPYSPCMADGICTKGYPKQFGEATTENVDGYPMYRRRHNANHVTIIGTFVHNRWILPYNPYLAKKYNAHLNDEICSSIRSIKYILKYVYKGHDCAKVIFKNNGQGSIKWDEIKTFLDARYESYLEAMWRLLERNARKISCYHSFTSAFARHAAGVFL</sequence>
<feature type="domain" description="Helitron helicase-like" evidence="1">
    <location>
        <begin position="1"/>
        <end position="87"/>
    </location>
</feature>
<reference evidence="2 3" key="1">
    <citation type="journal article" date="2019" name="Sci. Rep.">
        <title>Orb-weaving spider Araneus ventricosus genome elucidates the spidroin gene catalogue.</title>
        <authorList>
            <person name="Kono N."/>
            <person name="Nakamura H."/>
            <person name="Ohtoshi R."/>
            <person name="Moran D.A.P."/>
            <person name="Shinohara A."/>
            <person name="Yoshida Y."/>
            <person name="Fujiwara M."/>
            <person name="Mori M."/>
            <person name="Tomita M."/>
            <person name="Arakawa K."/>
        </authorList>
    </citation>
    <scope>NUCLEOTIDE SEQUENCE [LARGE SCALE GENOMIC DNA]</scope>
</reference>
<comment type="caution">
    <text evidence="2">The sequence shown here is derived from an EMBL/GenBank/DDBJ whole genome shotgun (WGS) entry which is preliminary data.</text>
</comment>
<dbReference type="PANTHER" id="PTHR10492">
    <property type="match status" value="1"/>
</dbReference>
<dbReference type="OrthoDB" id="6433866at2759"/>
<dbReference type="Pfam" id="PF14214">
    <property type="entry name" value="Helitron_like_N"/>
    <property type="match status" value="1"/>
</dbReference>
<dbReference type="AlphaFoldDB" id="A0A4Y2KZ74"/>
<evidence type="ECO:0000313" key="2">
    <source>
        <dbReference type="EMBL" id="GBN06833.1"/>
    </source>
</evidence>